<reference evidence="2" key="1">
    <citation type="submission" date="2007-06" db="EMBL/GenBank/DDBJ databases">
        <title>Complete sequence of Methanococcus aeolicus Nankai-3.</title>
        <authorList>
            <consortium name="US DOE Joint Genome Institute"/>
            <person name="Copeland A."/>
            <person name="Lucas S."/>
            <person name="Lapidus A."/>
            <person name="Barry K."/>
            <person name="Glavina del Rio T."/>
            <person name="Dalin E."/>
            <person name="Tice H."/>
            <person name="Pitluck S."/>
            <person name="Chain P."/>
            <person name="Malfatti S."/>
            <person name="Shin M."/>
            <person name="Vergez L."/>
            <person name="Schmutz J."/>
            <person name="Larimer F."/>
            <person name="Land M."/>
            <person name="Hauser L."/>
            <person name="Kyrpides N."/>
            <person name="Lykidis A."/>
            <person name="Sieprawska-Lupa M."/>
            <person name="Whitman W.B."/>
            <person name="Richardson P."/>
        </authorList>
    </citation>
    <scope>NUCLEOTIDE SEQUENCE [LARGE SCALE GENOMIC DNA]</scope>
    <source>
        <strain evidence="2">Nankai-3</strain>
    </source>
</reference>
<protein>
    <submittedName>
        <fullName evidence="2">ABC-type tungstate transport system permease component-like protein</fullName>
    </submittedName>
</protein>
<dbReference type="Proteomes" id="UP000001106">
    <property type="component" value="Chromosome"/>
</dbReference>
<dbReference type="InterPro" id="IPR024370">
    <property type="entry name" value="PBP_domain"/>
</dbReference>
<dbReference type="STRING" id="419665.Maeo_0473"/>
<proteinExistence type="predicted"/>
<dbReference type="RefSeq" id="WP_011973191.1">
    <property type="nucleotide sequence ID" value="NC_009635.1"/>
</dbReference>
<dbReference type="EMBL" id="CP000743">
    <property type="protein sequence ID" value="ABR56059.1"/>
    <property type="molecule type" value="Genomic_DNA"/>
</dbReference>
<evidence type="ECO:0000259" key="1">
    <source>
        <dbReference type="Pfam" id="PF12849"/>
    </source>
</evidence>
<dbReference type="Gene3D" id="3.40.190.10">
    <property type="entry name" value="Periplasmic binding protein-like II"/>
    <property type="match status" value="2"/>
</dbReference>
<dbReference type="GeneID" id="5326520"/>
<sequence length="359" mass="39785">MKKLVIYLIPLLLVGMMAGCVDSGTPADTTESSIVNTDTNTDSNTNIKTEKPKVLTLSITTSVYATGLAEAISEKFKEKYNTEVRFIPKGTGGAILDAKSGASDAIIVHAVGSEEKFMNEGYGVNRKVFAYNFFIIVGPDNDPASIKGLEPQKALQKIVEAGRAGNTVWVTRDDNSGTNKKEINLWAAAGYDYEELKKEGWMRSTGQGMGDTLKYTTSENVRGYTLSDTGTYLKYQKEGLINLEKLVDKGEELTNVYAIILINPKQIDGKDFKESSKLAEWLVSDEGQDFIGNYGKEEFGVSLFSPAVPILTNKEAPIYQWIVKYGFMKDGSKYTECPTKFRYDTNWNFFEFDSTEITG</sequence>
<accession>A6UU87</accession>
<gene>
    <name evidence="2" type="ordered locus">Maeo_0473</name>
</gene>
<dbReference type="eggNOG" id="arCOG00229">
    <property type="taxonomic scope" value="Archaea"/>
</dbReference>
<dbReference type="PANTHER" id="PTHR37945">
    <property type="entry name" value="EXTRACELLULAR TUNGSTATE BINDING PROTEIN"/>
    <property type="match status" value="1"/>
</dbReference>
<feature type="domain" description="PBP" evidence="1">
    <location>
        <begin position="57"/>
        <end position="286"/>
    </location>
</feature>
<dbReference type="PANTHER" id="PTHR37945:SF1">
    <property type="entry name" value="EXTRACELLULAR TUNGSTATE BINDING PROTEIN"/>
    <property type="match status" value="1"/>
</dbReference>
<dbReference type="PROSITE" id="PS51257">
    <property type="entry name" value="PROKAR_LIPOPROTEIN"/>
    <property type="match status" value="1"/>
</dbReference>
<dbReference type="KEGG" id="mae:Maeo_0473"/>
<dbReference type="SUPFAM" id="SSF53850">
    <property type="entry name" value="Periplasmic binding protein-like II"/>
    <property type="match status" value="1"/>
</dbReference>
<evidence type="ECO:0000313" key="3">
    <source>
        <dbReference type="Proteomes" id="UP000001106"/>
    </source>
</evidence>
<evidence type="ECO:0000313" key="2">
    <source>
        <dbReference type="EMBL" id="ABR56059.1"/>
    </source>
</evidence>
<organism evidence="2 3">
    <name type="scientific">Methanococcus aeolicus (strain ATCC BAA-1280 / DSM 17508 / OCM 812 / Nankai-3)</name>
    <dbReference type="NCBI Taxonomy" id="419665"/>
    <lineage>
        <taxon>Archaea</taxon>
        <taxon>Methanobacteriati</taxon>
        <taxon>Methanobacteriota</taxon>
        <taxon>Methanomada group</taxon>
        <taxon>Methanococci</taxon>
        <taxon>Methanococcales</taxon>
        <taxon>Methanococcaceae</taxon>
        <taxon>Methanococcus</taxon>
    </lineage>
</organism>
<dbReference type="AlphaFoldDB" id="A6UU87"/>
<keyword evidence="3" id="KW-1185">Reference proteome</keyword>
<dbReference type="HOGENOM" id="CLU_061511_0_0_2"/>
<dbReference type="Pfam" id="PF12849">
    <property type="entry name" value="PBP_like_2"/>
    <property type="match status" value="1"/>
</dbReference>
<name>A6UU87_META3</name>
<dbReference type="InterPro" id="IPR052738">
    <property type="entry name" value="ABC-Tungstate_binding"/>
</dbReference>
<dbReference type="OrthoDB" id="14917at2157"/>